<dbReference type="EMBL" id="JQ970528">
    <property type="protein sequence ID" value="AFK79263.1"/>
    <property type="molecule type" value="Genomic_DNA"/>
</dbReference>
<feature type="domain" description="Transposase DDE" evidence="2">
    <location>
        <begin position="373"/>
        <end position="430"/>
    </location>
</feature>
<dbReference type="InterPro" id="IPR047710">
    <property type="entry name" value="Transpos_IS5-like"/>
</dbReference>
<dbReference type="AlphaFoldDB" id="I3VIQ7"/>
<accession>I3VIQ7</accession>
<name>I3VIQ7_9BACT</name>
<reference evidence="3" key="1">
    <citation type="submission" date="2012-04" db="EMBL/GenBank/DDBJ databases">
        <title>Characterization of mineral phosphate solubilization trait from soil metagenome.</title>
        <authorList>
            <person name="Chhabra S."/>
            <person name="Brazil D."/>
            <person name="Morrissey J."/>
            <person name="Burke J."/>
            <person name="O'Gara F."/>
            <person name="Dowling D."/>
        </authorList>
    </citation>
    <scope>NUCLEOTIDE SEQUENCE</scope>
</reference>
<dbReference type="Pfam" id="PF05598">
    <property type="entry name" value="DUF772"/>
    <property type="match status" value="1"/>
</dbReference>
<dbReference type="Pfam" id="PF13751">
    <property type="entry name" value="DDE_Tnp_1_6"/>
    <property type="match status" value="1"/>
</dbReference>
<dbReference type="PANTHER" id="PTHR33803:SF3">
    <property type="entry name" value="BLL1974 PROTEIN"/>
    <property type="match status" value="1"/>
</dbReference>
<proteinExistence type="predicted"/>
<dbReference type="PANTHER" id="PTHR33803">
    <property type="entry name" value="IS1478 TRANSPOSASE"/>
    <property type="match status" value="1"/>
</dbReference>
<evidence type="ECO:0000259" key="2">
    <source>
        <dbReference type="Pfam" id="PF13751"/>
    </source>
</evidence>
<dbReference type="InterPro" id="IPR025668">
    <property type="entry name" value="Tnp_DDE_dom"/>
</dbReference>
<dbReference type="NCBIfam" id="NF033578">
    <property type="entry name" value="transpos_IS5_1"/>
    <property type="match status" value="1"/>
</dbReference>
<sequence>MLELPEKGQKGVKAGDLMKGRKAKSGAPRPGDVLLKNFLNAAHPLYRLAGVVNWAQFERQFGKFYAEGMGRPALATRLVVGLHYLKYLYNVSDEVVVASWVENPYWQYFCGAEYFTHEFPCDPTSLVKWRQRVGVEGSEKLLKESLAAAQREAVLPATEVKRVNVDTTVQEKAIAFPTDARLYHKARQALVGVAQRCNFKLRQSYVRLGKRALVNQGRYGAARQLKRARRETRKLRTYLGRVLRNVERGKLKLSAKQAQVVSIARRILAQQRTDHGKVYSVHAPEVECIAKGKVHKHYEFGCKVRIVTTSRQSWIVGIDAAHDNPYDGATLKPALIQVKRVTGVRPEEAFVDKGFRGQRYHPKAVAVYVAGRRNLTPQLSKLLKRRSAIEPVIGHTKHDHGMDRNYLLGKVGDRINALLSGCAWNLKKLWRHFVEHPLPVPAT</sequence>
<protein>
    <submittedName>
        <fullName evidence="3">Transposon-related protein</fullName>
    </submittedName>
</protein>
<organism evidence="3">
    <name type="scientific">uncultured bacterium F41-01</name>
    <dbReference type="NCBI Taxonomy" id="1191437"/>
    <lineage>
        <taxon>Bacteria</taxon>
        <taxon>environmental samples</taxon>
    </lineage>
</organism>
<feature type="domain" description="Transposase InsH N-terminal" evidence="1">
    <location>
        <begin position="35"/>
        <end position="132"/>
    </location>
</feature>
<evidence type="ECO:0000259" key="1">
    <source>
        <dbReference type="Pfam" id="PF05598"/>
    </source>
</evidence>
<dbReference type="InterPro" id="IPR008490">
    <property type="entry name" value="Transposase_InsH_N"/>
</dbReference>
<evidence type="ECO:0000313" key="3">
    <source>
        <dbReference type="EMBL" id="AFK79263.1"/>
    </source>
</evidence>